<evidence type="ECO:0000313" key="8">
    <source>
        <dbReference type="Proteomes" id="UP001176429"/>
    </source>
</evidence>
<dbReference type="Gene3D" id="2.60.120.200">
    <property type="match status" value="1"/>
</dbReference>
<dbReference type="InterPro" id="IPR013783">
    <property type="entry name" value="Ig-like_fold"/>
</dbReference>
<organism evidence="7 8">
    <name type="scientific">Hymenobacter aranciens</name>
    <dbReference type="NCBI Taxonomy" id="3063996"/>
    <lineage>
        <taxon>Bacteria</taxon>
        <taxon>Pseudomonadati</taxon>
        <taxon>Bacteroidota</taxon>
        <taxon>Cytophagia</taxon>
        <taxon>Cytophagales</taxon>
        <taxon>Hymenobacteraceae</taxon>
        <taxon>Hymenobacter</taxon>
    </lineage>
</organism>
<dbReference type="Pfam" id="PF13517">
    <property type="entry name" value="FG-GAP_3"/>
    <property type="match status" value="3"/>
</dbReference>
<dbReference type="SMART" id="SM00429">
    <property type="entry name" value="IPT"/>
    <property type="match status" value="2"/>
</dbReference>
<keyword evidence="1 4" id="KW-0732">Signal</keyword>
<evidence type="ECO:0000256" key="3">
    <source>
        <dbReference type="ARBA" id="ARBA00023157"/>
    </source>
</evidence>
<dbReference type="PROSITE" id="PS50268">
    <property type="entry name" value="CADHERIN_2"/>
    <property type="match status" value="1"/>
</dbReference>
<dbReference type="InterPro" id="IPR003410">
    <property type="entry name" value="HYR_dom"/>
</dbReference>
<sequence>MSTNYPLLRRKLAVLGGLLPLLWLAALAPAAGQSFSTALTSYAAGPNPLTVALVDVNADGWPDLLTSNGGGQNYVTLRLGTGVGTFATTYSTIPTDNGPTTLVVQDINADGRPDLITGQGPGASVSVLLADPATPGSFLARTTYATGSSNQDVELVDVNADGRLDLLAGNDAGVRVRLGDVNGAPGTFLATFTDYAGTATSLEVVDLNGDGRLDLVTADAANAVVRVRLASGAAGSFAGTVASYATSTLPRRLAVVDVNGDGRLDFVTAGQNSGLSVVLADAAGSYLPFALYGTGGSPVGLAVTDVNGDGRPDLLTSYSNTSQVGVRLAAYAPGSFSTVRKDYFTGHNAQQLLVADVNADGLPDLLTANYDGSNVGIRLGAPNAAPTALTLSNSSVAENGAANATVGTFTTTDPNNSAPYTYWLESGPGSTDNASFTISGNTLRLTAPADYETKSSYAIRVRTTDDGGASLVQTFTVAVTNVAEVPTLTALSPTSGPVGTSVTITGTDLANPTGLTLNGVAVPLASITANTGTSLTFTVPAGATSGPLVVTTSSGPSNGVTFTVTAFTITGIAPTSGPMGTPVTITGTNFTNVTGVSFNAGAATTYTVNSDTQITATVPPGATSGPVTVTTAAGTVSSSTAFVVTPQLSSLSLSAGALSPAFAPGTTSYSLTVPGTVTSTTVTPTNAQTSGGAITVNGITVASGSASGAIALNPGSNTITVIVNPDAGGAPALTYTVTVTRTPCAVTALARNVNVTLDASGTATVAASAVNNGSSSTCGPVSLSLDKTSFTCANVGANTVTLTVTDGQGGSNTATATVTVADNMAPTTLAQDVTLTLDATGTATLAVSAVDNGSRDNCGITTRSISRTSFSCADVNPATQPALRRGNIQFVSANKQYVLSNATINANTTGTLETWVKTTTTNARFGGLMNSSTNAADGGSGNYLALYWETGGRVAVEGMWNVVQTGALVTDGQWHHVAAVADGSTCKLYIDGVLNATGTVNAGQSLTRRIMLGSERSRLANYANPTMELDNSRVWSVARTAAQILDGKDNEVPTNTVGLQLAYAFNESTGSTTVRDGSGNNNTATLNGTSLPTFTTAGGALLVPPGQPVTLTVADATGNSGTATTYVKVVDNTAPTFITCGTGTSADPFVNLNCVSGVATGTYWFRIGGQTFQGYVDGTTDGGGWVEILNYLHQGGTNPALNARTSSLPVQTSAALGADESASATAWGHAAPALVASLNPQEVRFYGQSSAHSRVIHFKTSHAGTLNYLKTGSGDMSGIGASFTALPGHSANLPAAANTYYSNQGASAATEFPFYTFSAYHWGIKGFGSRWEADDYVNNPGSNTLHRIFVRGSATAAPGGNITVSAATGQCGAAVTLTGTQTVTDNCGTPTVTFSPASGSFFAVGTTSVTATATDAGGLQATRTFTVTVTDTQAPAFATCGAGTAANPFRGLSCAQGQATGTYWFRIGGQTFQGYVDGTTDGGGWVEILNYLHQGGTNPALNPRTSSLPVQTSAALGADESASATAWGHAAPALVASLNPQEVRFYGQSSAHVRVIHFKTSLPSVLNYLKTGTGDMSGLNASFTALPGHSANLPASANFYYGNNNNQAATEFPFFTSGAYHWGIKGFGNRWEADDYANNPANNTLHRIFVRGSVLPTTGLDVAATAATGQCGANVTLTGTQPVSDNCSAPTVSFSPASGSFFAVGSTPVTATATDASGNQSTVSFTVTVTDNTAPSAPLQLPAAPAAIRANVPEAAGYGLVYQLNIPNTASFNALAAVPYAVNNSATALAANPARVAYYMELTNGSTSKWVWASMDNFANNLTELGLPHPTTNPVTHVRNVSNLNVFASSNAAVTTGTNLGTGRLEMHRFDYAVANSSNVPGASNSTFDFGDAVDFNTPNYGSFQVHNVTNAQTVFAYNNWGRSSASASQQGDVGIGNQPSGHPDWTFSFNASTYTVKTLYILAAPGFTKPATVTLDENGTATLAATQVYAGNATDNCGTVTPTVSKTSFGCADLGTQTVSVMLSDGNGNTSAPQTAVVTVVAPPAASIPVVTWTGNAGTSWTDACNWSYGLVPTAASASISIPAGRSNYPVLSGASLTVGNLSIAAGASLSQGSTTLLVTGNLSNLNPAPFTGVVSLTGTGPQTVTSNFSTLVVNKASGTATLTAAASVSTALTMTSGTLKTGSYILTLSSTAMLTESATSYVNGRVQTTRDLNTAGTANTFGGLGLTLTPATGSTALPGSTLVQRTTGTARTGVSGRQGILRSFDIQPAVNTGLNVTLAFSYREAELNGIEESKLALFKSETGAADTWGRQRNVSFDATANTATLSGVRDFSIWTLGSADAPLPVELTTFTATAEGRVARLQWTTASEKNNAYFDVERSLDGREFSKIGQERGQGSKASPTSYTFLDKQLPAGTVYYRLRQVDLDGTASYSPVRTVTVTTGALAAALTIYPTEAVPGQPLRYAYSGPALPAGATLEVYDATGRCLHRQAAGSATGALEVKGLSAGWYWVRLRGTDGPQQARFYQP</sequence>
<dbReference type="InterPro" id="IPR002126">
    <property type="entry name" value="Cadherin-like_dom"/>
</dbReference>
<feature type="domain" description="Cadherin" evidence="5">
    <location>
        <begin position="388"/>
        <end position="488"/>
    </location>
</feature>
<dbReference type="InterPro" id="IPR002909">
    <property type="entry name" value="IPT_dom"/>
</dbReference>
<dbReference type="CDD" id="cd00102">
    <property type="entry name" value="IPT"/>
    <property type="match status" value="2"/>
</dbReference>
<dbReference type="SMART" id="SM00112">
    <property type="entry name" value="CA"/>
    <property type="match status" value="1"/>
</dbReference>
<dbReference type="SMART" id="SM00560">
    <property type="entry name" value="LamGL"/>
    <property type="match status" value="1"/>
</dbReference>
<keyword evidence="3" id="KW-1015">Disulfide bond</keyword>
<dbReference type="InterPro" id="IPR028994">
    <property type="entry name" value="Integrin_alpha_N"/>
</dbReference>
<dbReference type="SUPFAM" id="SSF49899">
    <property type="entry name" value="Concanavalin A-like lectins/glucanases"/>
    <property type="match status" value="1"/>
</dbReference>
<dbReference type="SUPFAM" id="SSF81296">
    <property type="entry name" value="E set domains"/>
    <property type="match status" value="2"/>
</dbReference>
<evidence type="ECO:0000256" key="1">
    <source>
        <dbReference type="ARBA" id="ARBA00022729"/>
    </source>
</evidence>
<dbReference type="Gene3D" id="2.60.40.10">
    <property type="entry name" value="Immunoglobulins"/>
    <property type="match status" value="3"/>
</dbReference>
<proteinExistence type="predicted"/>
<feature type="signal peptide" evidence="4">
    <location>
        <begin position="1"/>
        <end position="30"/>
    </location>
</feature>
<evidence type="ECO:0000313" key="7">
    <source>
        <dbReference type="EMBL" id="MDO7877571.1"/>
    </source>
</evidence>
<dbReference type="SUPFAM" id="SSF69318">
    <property type="entry name" value="Integrin alpha N-terminal domain"/>
    <property type="match status" value="1"/>
</dbReference>
<dbReference type="InterPro" id="IPR014756">
    <property type="entry name" value="Ig_E-set"/>
</dbReference>
<dbReference type="InterPro" id="IPR006558">
    <property type="entry name" value="LamG-like"/>
</dbReference>
<comment type="caution">
    <text evidence="7">The sequence shown here is derived from an EMBL/GenBank/DDBJ whole genome shotgun (WGS) entry which is preliminary data.</text>
</comment>
<name>A0ABT9BLM9_9BACT</name>
<dbReference type="EMBL" id="JAUQSY010000022">
    <property type="protein sequence ID" value="MDO7877571.1"/>
    <property type="molecule type" value="Genomic_DNA"/>
</dbReference>
<dbReference type="PROSITE" id="PS50825">
    <property type="entry name" value="HYR"/>
    <property type="match status" value="2"/>
</dbReference>
<dbReference type="RefSeq" id="WP_305009011.1">
    <property type="nucleotide sequence ID" value="NZ_JAUQSY010000022.1"/>
</dbReference>
<dbReference type="Gene3D" id="2.60.40.60">
    <property type="entry name" value="Cadherins"/>
    <property type="match status" value="1"/>
</dbReference>
<feature type="domain" description="HYR" evidence="6">
    <location>
        <begin position="1648"/>
        <end position="1731"/>
    </location>
</feature>
<dbReference type="InterPro" id="IPR013517">
    <property type="entry name" value="FG-GAP"/>
</dbReference>
<evidence type="ECO:0000259" key="5">
    <source>
        <dbReference type="PROSITE" id="PS50268"/>
    </source>
</evidence>
<dbReference type="SUPFAM" id="SSF49313">
    <property type="entry name" value="Cadherin-like"/>
    <property type="match status" value="1"/>
</dbReference>
<dbReference type="Gene3D" id="2.130.10.130">
    <property type="entry name" value="Integrin alpha, N-terminal"/>
    <property type="match status" value="2"/>
</dbReference>
<dbReference type="Pfam" id="PF12733">
    <property type="entry name" value="Cadherin-like"/>
    <property type="match status" value="1"/>
</dbReference>
<reference evidence="7" key="1">
    <citation type="submission" date="2023-07" db="EMBL/GenBank/DDBJ databases">
        <authorList>
            <person name="Kim M.K."/>
        </authorList>
    </citation>
    <scope>NUCLEOTIDE SEQUENCE</scope>
    <source>
        <strain evidence="7">ASUV-10-1</strain>
    </source>
</reference>
<accession>A0ABT9BLM9</accession>
<dbReference type="Pfam" id="PF02494">
    <property type="entry name" value="HYR"/>
    <property type="match status" value="2"/>
</dbReference>
<dbReference type="InterPro" id="IPR013320">
    <property type="entry name" value="ConA-like_dom_sf"/>
</dbReference>
<dbReference type="Proteomes" id="UP001176429">
    <property type="component" value="Unassembled WGS sequence"/>
</dbReference>
<evidence type="ECO:0000259" key="6">
    <source>
        <dbReference type="PROSITE" id="PS50825"/>
    </source>
</evidence>
<dbReference type="Pfam" id="PF13385">
    <property type="entry name" value="Laminin_G_3"/>
    <property type="match status" value="1"/>
</dbReference>
<feature type="domain" description="HYR" evidence="6">
    <location>
        <begin position="1347"/>
        <end position="1431"/>
    </location>
</feature>
<keyword evidence="2" id="KW-0677">Repeat</keyword>
<dbReference type="InterPro" id="IPR015919">
    <property type="entry name" value="Cadherin-like_sf"/>
</dbReference>
<dbReference type="InterPro" id="IPR025883">
    <property type="entry name" value="Cadherin-like_domain"/>
</dbReference>
<gene>
    <name evidence="7" type="ORF">Q5H93_22725</name>
</gene>
<feature type="chain" id="PRO_5046038153" evidence="4">
    <location>
        <begin position="31"/>
        <end position="2527"/>
    </location>
</feature>
<dbReference type="PANTHER" id="PTHR46580">
    <property type="entry name" value="SENSOR KINASE-RELATED"/>
    <property type="match status" value="1"/>
</dbReference>
<evidence type="ECO:0000256" key="4">
    <source>
        <dbReference type="SAM" id="SignalP"/>
    </source>
</evidence>
<evidence type="ECO:0000256" key="2">
    <source>
        <dbReference type="ARBA" id="ARBA00022737"/>
    </source>
</evidence>
<keyword evidence="8" id="KW-1185">Reference proteome</keyword>
<protein>
    <submittedName>
        <fullName evidence="7">FG-GAP-like repeat-containing protein</fullName>
    </submittedName>
</protein>